<evidence type="ECO:0000256" key="1">
    <source>
        <dbReference type="SAM" id="MobiDB-lite"/>
    </source>
</evidence>
<dbReference type="Proteomes" id="UP000265520">
    <property type="component" value="Unassembled WGS sequence"/>
</dbReference>
<feature type="non-terminal residue" evidence="2">
    <location>
        <position position="77"/>
    </location>
</feature>
<keyword evidence="3" id="KW-1185">Reference proteome</keyword>
<dbReference type="EMBL" id="LXQA010107940">
    <property type="protein sequence ID" value="MCI17982.1"/>
    <property type="molecule type" value="Genomic_DNA"/>
</dbReference>
<evidence type="ECO:0000313" key="2">
    <source>
        <dbReference type="EMBL" id="MCI17982.1"/>
    </source>
</evidence>
<feature type="region of interest" description="Disordered" evidence="1">
    <location>
        <begin position="1"/>
        <end position="43"/>
    </location>
</feature>
<sequence>MGEPRTRNLIGNGGGSESKGPQDQIRGVKDVARAGGGSDGPEAVRVGEVVVPLGARNDLAVKKKVMRSYRTEPDDVA</sequence>
<protein>
    <submittedName>
        <fullName evidence="2">Uncharacterized protein</fullName>
    </submittedName>
</protein>
<comment type="caution">
    <text evidence="2">The sequence shown here is derived from an EMBL/GenBank/DDBJ whole genome shotgun (WGS) entry which is preliminary data.</text>
</comment>
<evidence type="ECO:0000313" key="3">
    <source>
        <dbReference type="Proteomes" id="UP000265520"/>
    </source>
</evidence>
<proteinExistence type="predicted"/>
<name>A0A392Q255_9FABA</name>
<accession>A0A392Q255</accession>
<reference evidence="2 3" key="1">
    <citation type="journal article" date="2018" name="Front. Plant Sci.">
        <title>Red Clover (Trifolium pratense) and Zigzag Clover (T. medium) - A Picture of Genomic Similarities and Differences.</title>
        <authorList>
            <person name="Dluhosova J."/>
            <person name="Istvanek J."/>
            <person name="Nedelnik J."/>
            <person name="Repkova J."/>
        </authorList>
    </citation>
    <scope>NUCLEOTIDE SEQUENCE [LARGE SCALE GENOMIC DNA]</scope>
    <source>
        <strain evidence="3">cv. 10/8</strain>
        <tissue evidence="2">Leaf</tissue>
    </source>
</reference>
<organism evidence="2 3">
    <name type="scientific">Trifolium medium</name>
    <dbReference type="NCBI Taxonomy" id="97028"/>
    <lineage>
        <taxon>Eukaryota</taxon>
        <taxon>Viridiplantae</taxon>
        <taxon>Streptophyta</taxon>
        <taxon>Embryophyta</taxon>
        <taxon>Tracheophyta</taxon>
        <taxon>Spermatophyta</taxon>
        <taxon>Magnoliopsida</taxon>
        <taxon>eudicotyledons</taxon>
        <taxon>Gunneridae</taxon>
        <taxon>Pentapetalae</taxon>
        <taxon>rosids</taxon>
        <taxon>fabids</taxon>
        <taxon>Fabales</taxon>
        <taxon>Fabaceae</taxon>
        <taxon>Papilionoideae</taxon>
        <taxon>50 kb inversion clade</taxon>
        <taxon>NPAAA clade</taxon>
        <taxon>Hologalegina</taxon>
        <taxon>IRL clade</taxon>
        <taxon>Trifolieae</taxon>
        <taxon>Trifolium</taxon>
    </lineage>
</organism>
<dbReference type="AlphaFoldDB" id="A0A392Q255"/>